<dbReference type="SUPFAM" id="SSF54427">
    <property type="entry name" value="NTF2-like"/>
    <property type="match status" value="1"/>
</dbReference>
<dbReference type="InterPro" id="IPR032710">
    <property type="entry name" value="NTF2-like_dom_sf"/>
</dbReference>
<comment type="caution">
    <text evidence="1">The sequence shown here is derived from an EMBL/GenBank/DDBJ whole genome shotgun (WGS) entry which is preliminary data.</text>
</comment>
<dbReference type="Gene3D" id="3.10.450.50">
    <property type="match status" value="1"/>
</dbReference>
<name>A0AAV9PDM7_9PEZI</name>
<accession>A0AAV9PDM7</accession>
<evidence type="ECO:0008006" key="3">
    <source>
        <dbReference type="Google" id="ProtNLM"/>
    </source>
</evidence>
<keyword evidence="2" id="KW-1185">Reference proteome</keyword>
<dbReference type="RefSeq" id="XP_064660334.1">
    <property type="nucleotide sequence ID" value="XM_064801704.1"/>
</dbReference>
<proteinExistence type="predicted"/>
<dbReference type="GeneID" id="89925796"/>
<reference evidence="1 2" key="1">
    <citation type="submission" date="2023-08" db="EMBL/GenBank/DDBJ databases">
        <title>Black Yeasts Isolated from many extreme environments.</title>
        <authorList>
            <person name="Coleine C."/>
            <person name="Stajich J.E."/>
            <person name="Selbmann L."/>
        </authorList>
    </citation>
    <scope>NUCLEOTIDE SEQUENCE [LARGE SCALE GENOMIC DNA]</scope>
    <source>
        <strain evidence="1 2">CCFEE 5935</strain>
    </source>
</reference>
<dbReference type="AlphaFoldDB" id="A0AAV9PDM7"/>
<sequence>MSTDSNPAVAAIQDNLHLIFEEADATKRRAAIEQLWANSEDAVFVDPERIWRGHDEIDQCITSLVEKFKGWVFVEIGDAQLLPEKGPDGGMQVVRQAWGYGPPGEEPKVKGQDVATLVEGKIQMLVAILE</sequence>
<evidence type="ECO:0000313" key="1">
    <source>
        <dbReference type="EMBL" id="KAK5171306.1"/>
    </source>
</evidence>
<organism evidence="1 2">
    <name type="scientific">Saxophila tyrrhenica</name>
    <dbReference type="NCBI Taxonomy" id="1690608"/>
    <lineage>
        <taxon>Eukaryota</taxon>
        <taxon>Fungi</taxon>
        <taxon>Dikarya</taxon>
        <taxon>Ascomycota</taxon>
        <taxon>Pezizomycotina</taxon>
        <taxon>Dothideomycetes</taxon>
        <taxon>Dothideomycetidae</taxon>
        <taxon>Mycosphaerellales</taxon>
        <taxon>Extremaceae</taxon>
        <taxon>Saxophila</taxon>
    </lineage>
</organism>
<dbReference type="Proteomes" id="UP001337655">
    <property type="component" value="Unassembled WGS sequence"/>
</dbReference>
<gene>
    <name evidence="1" type="ORF">LTR77_004450</name>
</gene>
<evidence type="ECO:0000313" key="2">
    <source>
        <dbReference type="Proteomes" id="UP001337655"/>
    </source>
</evidence>
<dbReference type="EMBL" id="JAVRRT010000006">
    <property type="protein sequence ID" value="KAK5171306.1"/>
    <property type="molecule type" value="Genomic_DNA"/>
</dbReference>
<protein>
    <recommendedName>
        <fullName evidence="3">SnoaL-like domain-containing protein</fullName>
    </recommendedName>
</protein>